<dbReference type="Pfam" id="PF03279">
    <property type="entry name" value="Lip_A_acyltrans"/>
    <property type="match status" value="1"/>
</dbReference>
<keyword evidence="5" id="KW-0472">Membrane</keyword>
<keyword evidence="4" id="KW-0808">Transferase</keyword>
<reference evidence="7" key="1">
    <citation type="submission" date="2018-05" db="EMBL/GenBank/DDBJ databases">
        <authorList>
            <person name="Lanie J.A."/>
            <person name="Ng W.-L."/>
            <person name="Kazmierczak K.M."/>
            <person name="Andrzejewski T.M."/>
            <person name="Davidsen T.M."/>
            <person name="Wayne K.J."/>
            <person name="Tettelin H."/>
            <person name="Glass J.I."/>
            <person name="Rusch D."/>
            <person name="Podicherti R."/>
            <person name="Tsui H.-C.T."/>
            <person name="Winkler M.E."/>
        </authorList>
    </citation>
    <scope>NUCLEOTIDE SEQUENCE</scope>
</reference>
<dbReference type="PANTHER" id="PTHR30606">
    <property type="entry name" value="LIPID A BIOSYNTHESIS LAUROYL ACYLTRANSFERASE"/>
    <property type="match status" value="1"/>
</dbReference>
<dbReference type="PANTHER" id="PTHR30606:SF9">
    <property type="entry name" value="LIPID A BIOSYNTHESIS LAUROYLTRANSFERASE"/>
    <property type="match status" value="1"/>
</dbReference>
<dbReference type="InterPro" id="IPR004960">
    <property type="entry name" value="LipA_acyltrans"/>
</dbReference>
<evidence type="ECO:0000256" key="6">
    <source>
        <dbReference type="ARBA" id="ARBA00023315"/>
    </source>
</evidence>
<keyword evidence="3" id="KW-0997">Cell inner membrane</keyword>
<dbReference type="GO" id="GO:0008610">
    <property type="term" value="P:lipid biosynthetic process"/>
    <property type="evidence" value="ECO:0007669"/>
    <property type="project" value="UniProtKB-ARBA"/>
</dbReference>
<dbReference type="GO" id="GO:1901137">
    <property type="term" value="P:carbohydrate derivative biosynthetic process"/>
    <property type="evidence" value="ECO:0007669"/>
    <property type="project" value="UniProtKB-ARBA"/>
</dbReference>
<keyword evidence="6" id="KW-0012">Acyltransferase</keyword>
<dbReference type="CDD" id="cd07984">
    <property type="entry name" value="LPLAT_LABLAT-like"/>
    <property type="match status" value="1"/>
</dbReference>
<evidence type="ECO:0000313" key="7">
    <source>
        <dbReference type="EMBL" id="SUZ90182.1"/>
    </source>
</evidence>
<accession>A0A381REH1</accession>
<evidence type="ECO:0000256" key="3">
    <source>
        <dbReference type="ARBA" id="ARBA00022519"/>
    </source>
</evidence>
<proteinExistence type="predicted"/>
<organism evidence="7">
    <name type="scientific">marine metagenome</name>
    <dbReference type="NCBI Taxonomy" id="408172"/>
    <lineage>
        <taxon>unclassified sequences</taxon>
        <taxon>metagenomes</taxon>
        <taxon>ecological metagenomes</taxon>
    </lineage>
</organism>
<dbReference type="PIRSF" id="PIRSF026649">
    <property type="entry name" value="MsbB"/>
    <property type="match status" value="1"/>
</dbReference>
<dbReference type="AlphaFoldDB" id="A0A381REH1"/>
<gene>
    <name evidence="7" type="ORF">METZ01_LOCUS43036</name>
</gene>
<name>A0A381REH1_9ZZZZ</name>
<sequence length="278" mass="31862">MPLPLLWQIKIGKYLGRLFRHVSGKSSRTAKKNLEICFPELSDIARKKLLQHHFEALGASLFEMGIGWFASIKRLRKLIHIEGRQHLDEALKKGSGVILFTAHFTTLEVGVSILQDLCKDCSCVYRPQRNAMIDSMIRRGRSRFAREQIPRNDVRAMLRSLKRNGAVVYLPDQTYLGKQSEMLPFFGQPALTNIATSKLARLSGATVLPSFFKRLSDDSGYVVNIGAPLPNFPTEDASKDTRRLIALLEKHIRAAPEQYLWTYRKFKRRPWGYPDLYE</sequence>
<evidence type="ECO:0000256" key="2">
    <source>
        <dbReference type="ARBA" id="ARBA00022475"/>
    </source>
</evidence>
<evidence type="ECO:0000256" key="4">
    <source>
        <dbReference type="ARBA" id="ARBA00022679"/>
    </source>
</evidence>
<keyword evidence="2" id="KW-1003">Cell membrane</keyword>
<evidence type="ECO:0000256" key="1">
    <source>
        <dbReference type="ARBA" id="ARBA00004533"/>
    </source>
</evidence>
<protein>
    <recommendedName>
        <fullName evidence="8">Lipid A biosynthesis acyltransferase</fullName>
    </recommendedName>
</protein>
<dbReference type="GO" id="GO:0016746">
    <property type="term" value="F:acyltransferase activity"/>
    <property type="evidence" value="ECO:0007669"/>
    <property type="project" value="UniProtKB-KW"/>
</dbReference>
<evidence type="ECO:0000256" key="5">
    <source>
        <dbReference type="ARBA" id="ARBA00023136"/>
    </source>
</evidence>
<evidence type="ECO:0008006" key="8">
    <source>
        <dbReference type="Google" id="ProtNLM"/>
    </source>
</evidence>
<comment type="subcellular location">
    <subcellularLocation>
        <location evidence="1">Cell inner membrane</location>
    </subcellularLocation>
</comment>
<dbReference type="EMBL" id="UINC01001874">
    <property type="protein sequence ID" value="SUZ90182.1"/>
    <property type="molecule type" value="Genomic_DNA"/>
</dbReference>
<dbReference type="GO" id="GO:0005886">
    <property type="term" value="C:plasma membrane"/>
    <property type="evidence" value="ECO:0007669"/>
    <property type="project" value="UniProtKB-SubCell"/>
</dbReference>